<dbReference type="PANTHER" id="PTHR43028">
    <property type="entry name" value="3'(2'),5'-BISPHOSPHATE NUCLEOTIDASE 1"/>
    <property type="match status" value="1"/>
</dbReference>
<reference evidence="4" key="3">
    <citation type="submission" date="2022-10" db="UniProtKB">
        <authorList>
            <consortium name="EnsemblMetazoa"/>
        </authorList>
    </citation>
    <scope>IDENTIFICATION</scope>
    <source>
        <strain evidence="4">LVP_AGWG</strain>
    </source>
</reference>
<dbReference type="InParanoid" id="A0A0P6IYC3"/>
<dbReference type="Gene3D" id="3.40.190.80">
    <property type="match status" value="1"/>
</dbReference>
<comment type="similarity">
    <text evidence="1">Belongs to the inositol monophosphatase superfamily.</text>
</comment>
<keyword evidence="2" id="KW-0460">Magnesium</keyword>
<reference evidence="4 5" key="2">
    <citation type="submission" date="2017-06" db="EMBL/GenBank/DDBJ databases">
        <title>Aedes aegypti genome working group (AGWG) sequencing and assembly.</title>
        <authorList>
            <consortium name="Aedes aegypti Genome Working Group (AGWG)"/>
            <person name="Matthews B.J."/>
        </authorList>
    </citation>
    <scope>NUCLEOTIDE SEQUENCE [LARGE SCALE GENOMIC DNA]</scope>
    <source>
        <strain evidence="4 5">LVP_AGWG</strain>
    </source>
</reference>
<evidence type="ECO:0000313" key="3">
    <source>
        <dbReference type="EMBL" id="JAN95825.1"/>
    </source>
</evidence>
<keyword evidence="2" id="KW-0479">Metal-binding</keyword>
<dbReference type="GO" id="GO:0046872">
    <property type="term" value="F:metal ion binding"/>
    <property type="evidence" value="ECO:0007669"/>
    <property type="project" value="UniProtKB-KW"/>
</dbReference>
<evidence type="ECO:0000256" key="2">
    <source>
        <dbReference type="PIRSR" id="PIRSR600760-2"/>
    </source>
</evidence>
<dbReference type="InterPro" id="IPR000760">
    <property type="entry name" value="Inositol_monophosphatase-like"/>
</dbReference>
<proteinExistence type="evidence at transcript level"/>
<feature type="binding site" evidence="2">
    <location>
        <position position="161"/>
    </location>
    <ligand>
        <name>Mg(2+)</name>
        <dbReference type="ChEBI" id="CHEBI:18420"/>
        <label>1</label>
        <note>catalytic</note>
    </ligand>
</feature>
<dbReference type="Gene3D" id="3.30.540.10">
    <property type="entry name" value="Fructose-1,6-Bisphosphatase, subunit A, domain 1"/>
    <property type="match status" value="1"/>
</dbReference>
<sequence length="361" mass="40943">MSAIQLLRELIKASEKAANIARVCRKDEHLFGLLIQEKPKDEANTRFEHDFKTLADCLIQETVKYDIGKLFPELRKNIRGEENPNFTNACGESVIISVSDDRHETTENLQKVLNGDKTAALRLIDEVYRDIDLDDEGWQIPSESVSLDHEISELGIWIDPIDATAEYIQAKEKYSKFPNIMASGLKCVTVLIGVFETVQGNPIIGVVNQPFANEPEPNEFEGKVYWGLTIGDLKFNNIVSIETEDRIAVLSPTEQSKYVEFLKKQLKYDIVYSSGAGYKILKVCTGEAELFLLSRANTYKWDTCAPQAILRSLDGELFDLQDTLVNKSLKKISYRDTKITRNTGGLIAYRNIEKFKDFLKL</sequence>
<dbReference type="Proteomes" id="UP000008820">
    <property type="component" value="Chromosome 1"/>
</dbReference>
<accession>A0A0P6IYC3</accession>
<dbReference type="InterPro" id="IPR044897">
    <property type="entry name" value="INPP1_dom_1"/>
</dbReference>
<evidence type="ECO:0000313" key="5">
    <source>
        <dbReference type="Proteomes" id="UP000008820"/>
    </source>
</evidence>
<evidence type="ECO:0000313" key="4">
    <source>
        <dbReference type="EnsemblMetazoa" id="AAEL022538-PA"/>
    </source>
</evidence>
<dbReference type="AlphaFoldDB" id="A0A0P6IYC3"/>
<feature type="binding site" evidence="2">
    <location>
        <position position="162"/>
    </location>
    <ligand>
        <name>Mg(2+)</name>
        <dbReference type="ChEBI" id="CHEBI:18420"/>
        <label>1</label>
        <note>catalytic</note>
    </ligand>
</feature>
<feature type="binding site" evidence="2">
    <location>
        <position position="159"/>
    </location>
    <ligand>
        <name>Mg(2+)</name>
        <dbReference type="ChEBI" id="CHEBI:18420"/>
        <label>1</label>
        <note>catalytic</note>
    </ligand>
</feature>
<dbReference type="FunCoup" id="A0A0P6IYC3">
    <property type="interactions" value="113"/>
</dbReference>
<keyword evidence="5" id="KW-1185">Reference proteome</keyword>
<dbReference type="EMBL" id="GDUN01000094">
    <property type="protein sequence ID" value="JAN95825.1"/>
    <property type="molecule type" value="mRNA"/>
</dbReference>
<dbReference type="Pfam" id="PF00459">
    <property type="entry name" value="Inositol_P"/>
    <property type="match status" value="1"/>
</dbReference>
<dbReference type="InterPro" id="IPR050725">
    <property type="entry name" value="CysQ/Inositol_MonoPase"/>
</dbReference>
<dbReference type="Gene3D" id="4.10.460.10">
    <property type="entry name" value="Inositol Polyphosphate 1-phosphatase, domain 1"/>
    <property type="match status" value="1"/>
</dbReference>
<reference evidence="3" key="1">
    <citation type="journal article" date="2016" name="PLoS ONE">
        <title>A Deep Insight into the Sialome of Male and Female Aedes aegypti Mosquitoes.</title>
        <authorList>
            <person name="Ribeiro J.M."/>
            <person name="Martin-Martin I."/>
            <person name="Arca B."/>
            <person name="Calvo E."/>
        </authorList>
    </citation>
    <scope>NUCLEOTIDE SEQUENCE</scope>
    <source>
        <strain evidence="3">Liverpool</strain>
        <tissue evidence="3">Salivary glands</tissue>
    </source>
</reference>
<gene>
    <name evidence="4" type="primary">110674709</name>
</gene>
<comment type="cofactor">
    <cofactor evidence="2">
        <name>Mg(2+)</name>
        <dbReference type="ChEBI" id="CHEBI:18420"/>
    </cofactor>
</comment>
<feature type="binding site" evidence="2">
    <location>
        <position position="302"/>
    </location>
    <ligand>
        <name>Mg(2+)</name>
        <dbReference type="ChEBI" id="CHEBI:18420"/>
        <label>1</label>
        <note>catalytic</note>
    </ligand>
</feature>
<dbReference type="PANTHER" id="PTHR43028:SF3">
    <property type="entry name" value="INOSITOL POLYPHOSPHATE 1-PHOSPHATASE"/>
    <property type="match status" value="1"/>
</dbReference>
<organism evidence="3">
    <name type="scientific">Aedes aegypti</name>
    <name type="common">Yellowfever mosquito</name>
    <name type="synonym">Culex aegypti</name>
    <dbReference type="NCBI Taxonomy" id="7159"/>
    <lineage>
        <taxon>Eukaryota</taxon>
        <taxon>Metazoa</taxon>
        <taxon>Ecdysozoa</taxon>
        <taxon>Arthropoda</taxon>
        <taxon>Hexapoda</taxon>
        <taxon>Insecta</taxon>
        <taxon>Pterygota</taxon>
        <taxon>Neoptera</taxon>
        <taxon>Endopterygota</taxon>
        <taxon>Diptera</taxon>
        <taxon>Nematocera</taxon>
        <taxon>Culicoidea</taxon>
        <taxon>Culicidae</taxon>
        <taxon>Culicinae</taxon>
        <taxon>Aedini</taxon>
        <taxon>Aedes</taxon>
        <taxon>Stegomyia</taxon>
    </lineage>
</organism>
<dbReference type="OrthoDB" id="9977309at2759"/>
<evidence type="ECO:0000256" key="1">
    <source>
        <dbReference type="ARBA" id="ARBA00009759"/>
    </source>
</evidence>
<name>A0A0P6IYC3_AEDAE</name>
<dbReference type="VEuPathDB" id="VectorBase:AAEL022538"/>
<dbReference type="SUPFAM" id="SSF56655">
    <property type="entry name" value="Carbohydrate phosphatase"/>
    <property type="match status" value="1"/>
</dbReference>
<dbReference type="EnsemblMetazoa" id="AAEL022538-RA">
    <property type="protein sequence ID" value="AAEL022538-PA"/>
    <property type="gene ID" value="AAEL022538"/>
</dbReference>
<dbReference type="GO" id="GO:0004441">
    <property type="term" value="F:inositol-1,4-bisphosphate 1-phosphatase activity"/>
    <property type="evidence" value="ECO:0007669"/>
    <property type="project" value="TreeGrafter"/>
</dbReference>
<protein>
    <submittedName>
        <fullName evidence="3 4">Putative bisphosphate 3'-nucleotidase bpnt1/inositol polyphosphate 1-phosphatase</fullName>
    </submittedName>
</protein>
<feature type="binding site" evidence="2">
    <location>
        <position position="81"/>
    </location>
    <ligand>
        <name>Mg(2+)</name>
        <dbReference type="ChEBI" id="CHEBI:18420"/>
        <label>1</label>
        <note>catalytic</note>
    </ligand>
</feature>